<dbReference type="RefSeq" id="WP_378304973.1">
    <property type="nucleotide sequence ID" value="NZ_JBHUKS010000011.1"/>
</dbReference>
<evidence type="ECO:0000313" key="3">
    <source>
        <dbReference type="Proteomes" id="UP001597483"/>
    </source>
</evidence>
<protein>
    <submittedName>
        <fullName evidence="2">DUF6236 family protein</fullName>
    </submittedName>
</protein>
<proteinExistence type="predicted"/>
<accession>A0ABW5H869</accession>
<gene>
    <name evidence="2" type="ORF">ACFSVL_16365</name>
</gene>
<keyword evidence="3" id="KW-1185">Reference proteome</keyword>
<keyword evidence="1" id="KW-1133">Transmembrane helix</keyword>
<dbReference type="EMBL" id="JBHUKS010000011">
    <property type="protein sequence ID" value="MFD2468964.1"/>
    <property type="molecule type" value="Genomic_DNA"/>
</dbReference>
<sequence>MPSLALYYPWTHVQHDNWLKLALLTWDHLARMRPAAAADRDSDLVRQLRAETDFLVETAPSPAVLDVVAESFGEIFDAEPAFLLERYGLDEPKVRRLPNGELRQAGWRGYEPPFTQHYTKWTPPGALLTAVPVGAPGAKMTSGLRDSLVDIGLAVPMDGPWVGLDPKLASIYLAVLADAMGDREALSPVTDDPRMHHATGALDRLVSMVFDDYVSVPAVENVESAYLQLALEAVLEPSYVDRVPIGKLIGFREKHRAELAAFQAHVASLGPELRAVAEAENLEVAAAHLRAQYETKTRPQLEDLRKALRGIGVEATAGTLVQKIDLNAAAGTVLGGIAAAGGQLAVAGTAVAVTLAPYLAGKMKARREQVAKSPVAYLLAADRKLSGRTLLQRHR</sequence>
<organism evidence="2 3">
    <name type="scientific">Amycolatopsis silviterrae</name>
    <dbReference type="NCBI Taxonomy" id="1656914"/>
    <lineage>
        <taxon>Bacteria</taxon>
        <taxon>Bacillati</taxon>
        <taxon>Actinomycetota</taxon>
        <taxon>Actinomycetes</taxon>
        <taxon>Pseudonocardiales</taxon>
        <taxon>Pseudonocardiaceae</taxon>
        <taxon>Amycolatopsis</taxon>
    </lineage>
</organism>
<keyword evidence="1" id="KW-0812">Transmembrane</keyword>
<dbReference type="InterPro" id="IPR046203">
    <property type="entry name" value="DUF6236"/>
</dbReference>
<dbReference type="Proteomes" id="UP001597483">
    <property type="component" value="Unassembled WGS sequence"/>
</dbReference>
<keyword evidence="1" id="KW-0472">Membrane</keyword>
<feature type="transmembrane region" description="Helical" evidence="1">
    <location>
        <begin position="333"/>
        <end position="359"/>
    </location>
</feature>
<comment type="caution">
    <text evidence="2">The sequence shown here is derived from an EMBL/GenBank/DDBJ whole genome shotgun (WGS) entry which is preliminary data.</text>
</comment>
<reference evidence="3" key="1">
    <citation type="journal article" date="2019" name="Int. J. Syst. Evol. Microbiol.">
        <title>The Global Catalogue of Microorganisms (GCM) 10K type strain sequencing project: providing services to taxonomists for standard genome sequencing and annotation.</title>
        <authorList>
            <consortium name="The Broad Institute Genomics Platform"/>
            <consortium name="The Broad Institute Genome Sequencing Center for Infectious Disease"/>
            <person name="Wu L."/>
            <person name="Ma J."/>
        </authorList>
    </citation>
    <scope>NUCLEOTIDE SEQUENCE [LARGE SCALE GENOMIC DNA]</scope>
    <source>
        <strain evidence="3">CGMCC 4.7641</strain>
    </source>
</reference>
<dbReference type="Pfam" id="PF19749">
    <property type="entry name" value="DUF6236"/>
    <property type="match status" value="1"/>
</dbReference>
<name>A0ABW5H869_9PSEU</name>
<evidence type="ECO:0000313" key="2">
    <source>
        <dbReference type="EMBL" id="MFD2468964.1"/>
    </source>
</evidence>
<evidence type="ECO:0000256" key="1">
    <source>
        <dbReference type="SAM" id="Phobius"/>
    </source>
</evidence>